<evidence type="ECO:0000256" key="1">
    <source>
        <dbReference type="ARBA" id="ARBA00002904"/>
    </source>
</evidence>
<comment type="subcellular location">
    <subcellularLocation>
        <location evidence="2">Plastid</location>
        <location evidence="2">Chloroplast stroma</location>
    </subcellularLocation>
</comment>
<dbReference type="GO" id="GO:0004089">
    <property type="term" value="F:carbonate dehydratase activity"/>
    <property type="evidence" value="ECO:0007669"/>
    <property type="project" value="UniProtKB-EC"/>
</dbReference>
<evidence type="ECO:0000256" key="2">
    <source>
        <dbReference type="ARBA" id="ARBA00004470"/>
    </source>
</evidence>
<gene>
    <name evidence="7" type="ORF">Tsubulata_009310</name>
</gene>
<dbReference type="PANTHER" id="PTHR18952:SF244">
    <property type="entry name" value="CARBONIC ANHYDRASE"/>
    <property type="match status" value="1"/>
</dbReference>
<feature type="region of interest" description="Disordered" evidence="5">
    <location>
        <begin position="1"/>
        <end position="24"/>
    </location>
</feature>
<dbReference type="InterPro" id="IPR041891">
    <property type="entry name" value="Alpha_CA_prokaryot-like"/>
</dbReference>
<dbReference type="InterPro" id="IPR001148">
    <property type="entry name" value="CA_dom"/>
</dbReference>
<evidence type="ECO:0000256" key="5">
    <source>
        <dbReference type="SAM" id="MobiDB-lite"/>
    </source>
</evidence>
<evidence type="ECO:0000259" key="6">
    <source>
        <dbReference type="PROSITE" id="PS51144"/>
    </source>
</evidence>
<evidence type="ECO:0000256" key="4">
    <source>
        <dbReference type="ARBA" id="ARBA00048348"/>
    </source>
</evidence>
<keyword evidence="8" id="KW-1185">Reference proteome</keyword>
<dbReference type="Gene3D" id="3.10.200.10">
    <property type="entry name" value="Alpha carbonic anhydrase"/>
    <property type="match status" value="1"/>
</dbReference>
<dbReference type="EMBL" id="JAKUCV010005477">
    <property type="protein sequence ID" value="KAJ4830990.1"/>
    <property type="molecule type" value="Genomic_DNA"/>
</dbReference>
<dbReference type="Proteomes" id="UP001141552">
    <property type="component" value="Unassembled WGS sequence"/>
</dbReference>
<proteinExistence type="inferred from homology"/>
<dbReference type="GO" id="GO:0009570">
    <property type="term" value="C:chloroplast stroma"/>
    <property type="evidence" value="ECO:0007669"/>
    <property type="project" value="UniProtKB-SubCell"/>
</dbReference>
<dbReference type="AlphaFoldDB" id="A0A9Q0FHV2"/>
<dbReference type="GO" id="GO:0006730">
    <property type="term" value="P:one-carbon metabolic process"/>
    <property type="evidence" value="ECO:0007669"/>
    <property type="project" value="TreeGrafter"/>
</dbReference>
<comment type="similarity">
    <text evidence="3">Belongs to the alpha-class carbonic anhydrase family.</text>
</comment>
<feature type="domain" description="Alpha-carbonic anhydrase" evidence="6">
    <location>
        <begin position="5"/>
        <end position="196"/>
    </location>
</feature>
<comment type="caution">
    <text evidence="7">The sequence shown here is derived from an EMBL/GenBank/DDBJ whole genome shotgun (WGS) entry which is preliminary data.</text>
</comment>
<evidence type="ECO:0000313" key="8">
    <source>
        <dbReference type="Proteomes" id="UP001141552"/>
    </source>
</evidence>
<dbReference type="SUPFAM" id="SSF51069">
    <property type="entry name" value="Carbonic anhydrase"/>
    <property type="match status" value="1"/>
</dbReference>
<dbReference type="CDD" id="cd03124">
    <property type="entry name" value="alpha_CA_prokaryotic_like"/>
    <property type="match status" value="1"/>
</dbReference>
<evidence type="ECO:0000313" key="7">
    <source>
        <dbReference type="EMBL" id="KAJ4830990.1"/>
    </source>
</evidence>
<organism evidence="7 8">
    <name type="scientific">Turnera subulata</name>
    <dbReference type="NCBI Taxonomy" id="218843"/>
    <lineage>
        <taxon>Eukaryota</taxon>
        <taxon>Viridiplantae</taxon>
        <taxon>Streptophyta</taxon>
        <taxon>Embryophyta</taxon>
        <taxon>Tracheophyta</taxon>
        <taxon>Spermatophyta</taxon>
        <taxon>Magnoliopsida</taxon>
        <taxon>eudicotyledons</taxon>
        <taxon>Gunneridae</taxon>
        <taxon>Pentapetalae</taxon>
        <taxon>rosids</taxon>
        <taxon>fabids</taxon>
        <taxon>Malpighiales</taxon>
        <taxon>Passifloraceae</taxon>
        <taxon>Turnera</taxon>
    </lineage>
</organism>
<reference evidence="7" key="1">
    <citation type="submission" date="2022-02" db="EMBL/GenBank/DDBJ databases">
        <authorList>
            <person name="Henning P.M."/>
            <person name="McCubbin A.G."/>
            <person name="Shore J.S."/>
        </authorList>
    </citation>
    <scope>NUCLEOTIDE SEQUENCE</scope>
    <source>
        <strain evidence="7">F60SS</strain>
        <tissue evidence="7">Leaves</tissue>
    </source>
</reference>
<dbReference type="InterPro" id="IPR036398">
    <property type="entry name" value="CA_dom_sf"/>
</dbReference>
<dbReference type="SMART" id="SM01057">
    <property type="entry name" value="Carb_anhydrase"/>
    <property type="match status" value="1"/>
</dbReference>
<accession>A0A9Q0FHV2</accession>
<comment type="function">
    <text evidence="1">Reversible hydration of carbon dioxide.</text>
</comment>
<dbReference type="PROSITE" id="PS51144">
    <property type="entry name" value="ALPHA_CA_2"/>
    <property type="match status" value="1"/>
</dbReference>
<reference evidence="7" key="2">
    <citation type="journal article" date="2023" name="Plants (Basel)">
        <title>Annotation of the Turnera subulata (Passifloraceae) Draft Genome Reveals the S-Locus Evolved after the Divergence of Turneroideae from Passifloroideae in a Stepwise Manner.</title>
        <authorList>
            <person name="Henning P.M."/>
            <person name="Roalson E.H."/>
            <person name="Mir W."/>
            <person name="McCubbin A.G."/>
            <person name="Shore J.S."/>
        </authorList>
    </citation>
    <scope>NUCLEOTIDE SEQUENCE</scope>
    <source>
        <strain evidence="7">F60SS</strain>
    </source>
</reference>
<feature type="non-terminal residue" evidence="7">
    <location>
        <position position="196"/>
    </location>
</feature>
<evidence type="ECO:0000256" key="3">
    <source>
        <dbReference type="ARBA" id="ARBA00006365"/>
    </source>
</evidence>
<dbReference type="InterPro" id="IPR023561">
    <property type="entry name" value="Carbonic_anhydrase_a-class"/>
</dbReference>
<dbReference type="PANTHER" id="PTHR18952">
    <property type="entry name" value="CARBONIC ANHYDRASE"/>
    <property type="match status" value="1"/>
</dbReference>
<comment type="catalytic activity">
    <reaction evidence="4">
        <text>hydrogencarbonate + H(+) = CO2 + H2O</text>
        <dbReference type="Rhea" id="RHEA:10748"/>
        <dbReference type="ChEBI" id="CHEBI:15377"/>
        <dbReference type="ChEBI" id="CHEBI:15378"/>
        <dbReference type="ChEBI" id="CHEBI:16526"/>
        <dbReference type="ChEBI" id="CHEBI:17544"/>
        <dbReference type="EC" id="4.2.1.1"/>
    </reaction>
</comment>
<dbReference type="Pfam" id="PF00194">
    <property type="entry name" value="Carb_anhydrase"/>
    <property type="match status" value="1"/>
</dbReference>
<sequence>SSEEPAFSYNERSRTGPSNWGRLDPNWKTCSDGKSQSPIQFLPQDLHIAPSLGDLEAAYFQSPATMRSNGHNIMLSWKGNSGKITIGSKDYNLQNFHWHTPSEHAINGQRFALEHHIVHQSSNGELAVIAILYQAGTPDPFLSKLLPSIKSVTKEEKDLGILNPTDIEFPSKNYYRYIGSLTTPPCTEEVVWTVFR</sequence>
<protein>
    <recommendedName>
        <fullName evidence="6">Alpha-carbonic anhydrase domain-containing protein</fullName>
    </recommendedName>
</protein>
<dbReference type="GO" id="GO:0008270">
    <property type="term" value="F:zinc ion binding"/>
    <property type="evidence" value="ECO:0007669"/>
    <property type="project" value="InterPro"/>
</dbReference>
<dbReference type="OrthoDB" id="429145at2759"/>
<name>A0A9Q0FHV2_9ROSI</name>
<feature type="non-terminal residue" evidence="7">
    <location>
        <position position="1"/>
    </location>
</feature>